<dbReference type="PANTHER" id="PTHR33096:SF1">
    <property type="entry name" value="CXC1-LIKE CYSTEINE CLUSTER ASSOCIATED WITH KDZ TRANSPOSASES DOMAIN-CONTAINING PROTEIN"/>
    <property type="match status" value="1"/>
</dbReference>
<keyword evidence="2" id="KW-0472">Membrane</keyword>
<feature type="non-terminal residue" evidence="4">
    <location>
        <position position="1"/>
    </location>
</feature>
<dbReference type="EMBL" id="ML170562">
    <property type="protein sequence ID" value="TDL13533.1"/>
    <property type="molecule type" value="Genomic_DNA"/>
</dbReference>
<dbReference type="PANTHER" id="PTHR33096">
    <property type="entry name" value="CXC2 DOMAIN-CONTAINING PROTEIN"/>
    <property type="match status" value="1"/>
</dbReference>
<evidence type="ECO:0000256" key="2">
    <source>
        <dbReference type="SAM" id="Phobius"/>
    </source>
</evidence>
<organism evidence="4 5">
    <name type="scientific">Rickenella mellea</name>
    <dbReference type="NCBI Taxonomy" id="50990"/>
    <lineage>
        <taxon>Eukaryota</taxon>
        <taxon>Fungi</taxon>
        <taxon>Dikarya</taxon>
        <taxon>Basidiomycota</taxon>
        <taxon>Agaricomycotina</taxon>
        <taxon>Agaricomycetes</taxon>
        <taxon>Hymenochaetales</taxon>
        <taxon>Rickenellaceae</taxon>
        <taxon>Rickenella</taxon>
    </lineage>
</organism>
<dbReference type="InterPro" id="IPR040521">
    <property type="entry name" value="KDZ"/>
</dbReference>
<dbReference type="Pfam" id="PF18803">
    <property type="entry name" value="CxC2"/>
    <property type="match status" value="1"/>
</dbReference>
<feature type="region of interest" description="Disordered" evidence="1">
    <location>
        <begin position="639"/>
        <end position="659"/>
    </location>
</feature>
<feature type="compositionally biased region" description="Basic and acidic residues" evidence="1">
    <location>
        <begin position="786"/>
        <end position="796"/>
    </location>
</feature>
<protein>
    <recommendedName>
        <fullName evidence="3">CxC2-like cysteine cluster KDZ transposase-associated domain-containing protein</fullName>
    </recommendedName>
</protein>
<accession>A0A4Y7PE03</accession>
<evidence type="ECO:0000256" key="1">
    <source>
        <dbReference type="SAM" id="MobiDB-lite"/>
    </source>
</evidence>
<feature type="compositionally biased region" description="Acidic residues" evidence="1">
    <location>
        <begin position="650"/>
        <end position="659"/>
    </location>
</feature>
<feature type="domain" description="CxC2-like cysteine cluster KDZ transposase-associated" evidence="3">
    <location>
        <begin position="79"/>
        <end position="187"/>
    </location>
</feature>
<dbReference type="OrthoDB" id="3192989at2759"/>
<feature type="transmembrane region" description="Helical" evidence="2">
    <location>
        <begin position="400"/>
        <end position="418"/>
    </location>
</feature>
<dbReference type="VEuPathDB" id="FungiDB:BD410DRAFT_735251"/>
<reference evidence="4 5" key="1">
    <citation type="submission" date="2018-06" db="EMBL/GenBank/DDBJ databases">
        <title>A transcriptomic atlas of mushroom development highlights an independent origin of complex multicellularity.</title>
        <authorList>
            <consortium name="DOE Joint Genome Institute"/>
            <person name="Krizsan K."/>
            <person name="Almasi E."/>
            <person name="Merenyi Z."/>
            <person name="Sahu N."/>
            <person name="Viragh M."/>
            <person name="Koszo T."/>
            <person name="Mondo S."/>
            <person name="Kiss B."/>
            <person name="Balint B."/>
            <person name="Kues U."/>
            <person name="Barry K."/>
            <person name="Hegedus J.C."/>
            <person name="Henrissat B."/>
            <person name="Johnson J."/>
            <person name="Lipzen A."/>
            <person name="Ohm R."/>
            <person name="Nagy I."/>
            <person name="Pangilinan J."/>
            <person name="Yan J."/>
            <person name="Xiong Y."/>
            <person name="Grigoriev I.V."/>
            <person name="Hibbett D.S."/>
            <person name="Nagy L.G."/>
        </authorList>
    </citation>
    <scope>NUCLEOTIDE SEQUENCE [LARGE SCALE GENOMIC DNA]</scope>
    <source>
        <strain evidence="4 5">SZMC22713</strain>
    </source>
</reference>
<keyword evidence="5" id="KW-1185">Reference proteome</keyword>
<feature type="region of interest" description="Disordered" evidence="1">
    <location>
        <begin position="786"/>
        <end position="805"/>
    </location>
</feature>
<gene>
    <name evidence="4" type="ORF">BD410DRAFT_735251</name>
</gene>
<sequence>DWLEHRGEFLDELLCHDGVPNTQSTCHSESCSSTDRPFRCRDCFGGHMHCSKCLVDNHRHQPLHRIERWTGSFFERTTLAELGLCVQLGHGGDPCMHPEVMRGRLTVLDVTGIHQVKIAYCHCEKSIEAFLRRTQLLRAGWFPATLDRPMTVITFDALDLFHALTLQSKITFYDFYHTLLRRTDNSGIQVMPDAYKAGMRCVREYRHLLMLKRSGIGHAAEGIDATKPGSCAVECPACPHPDRNLPDDWQDAPANDSWLYTLILSVDANFRLKLKDRGFRDPELGSGWSYFVESDAYLAHLADCPDQEEINECDSRLHAIDHANSRFQKGYVTTGVGCVVCARHTLVRKNGVGDLQKGEKYVNMDYILLSTLVGCVYASILLTYDIACQWSKNFFTRVQKFPVIMQINTVIMAIYFAIPKFHLPAHGSSCHSKFSLNFRRGVGRTDGEGVERDWAHINAVATSTREMGPGSRHSTLDDHWGAWNWRKVTLLGVFLLSKLKEAIENQAKQRAIFADFSATFSTDQIAEWDVMITQWEQDKRKPDPYSETEKATTLADIRLELAKEDTGRAEAGQIALHNVSPSSFIFMGLELEEQQAIRFRSADQKELGTQGANLQDRRNGLKRRIDNWKSIQALYMPGIAERRDPRMNNPDDDDLDNDDVEPEKVEQVESVTLWLPSQVPRMRDVGCISGLHDMEFRFREAQAEVSLRNLRRQLRMYERLLNYKTIQVSGPGQKANTRARALLARFHHKTKICTERYRAARLALSMLKPGGNWQAQFKVLLDDDLKGPKGDEEQGKGRKGYGRGTGEGYKEPSWIWSVQRGEDPEDIALNECLRVEYAKSKARIDRWDEEVRLVAEEMRRTVAFLQYKSKWWFGLTHLRQGLEKDIADGVQAYACKQGHLMDQLAKSFCIRWYPYLSAQKLGVNWMKDYIEDAGDM</sequence>
<dbReference type="Proteomes" id="UP000294933">
    <property type="component" value="Unassembled WGS sequence"/>
</dbReference>
<dbReference type="InterPro" id="IPR041457">
    <property type="entry name" value="CxC2_KDZ-assoc"/>
</dbReference>
<keyword evidence="2" id="KW-0812">Transmembrane</keyword>
<dbReference type="AlphaFoldDB" id="A0A4Y7PE03"/>
<dbReference type="STRING" id="50990.A0A4Y7PE03"/>
<dbReference type="Pfam" id="PF18758">
    <property type="entry name" value="KDZ"/>
    <property type="match status" value="1"/>
</dbReference>
<feature type="transmembrane region" description="Helical" evidence="2">
    <location>
        <begin position="366"/>
        <end position="388"/>
    </location>
</feature>
<keyword evidence="2" id="KW-1133">Transmembrane helix</keyword>
<name>A0A4Y7PE03_9AGAM</name>
<evidence type="ECO:0000313" key="4">
    <source>
        <dbReference type="EMBL" id="TDL13533.1"/>
    </source>
</evidence>
<proteinExistence type="predicted"/>
<evidence type="ECO:0000259" key="3">
    <source>
        <dbReference type="Pfam" id="PF18803"/>
    </source>
</evidence>
<evidence type="ECO:0000313" key="5">
    <source>
        <dbReference type="Proteomes" id="UP000294933"/>
    </source>
</evidence>